<sequence length="601" mass="65784">MERATHLLAWLVPEVSVVIDKLNDFDPVNRVACSNSYSKLGCLSVEDELQISSWNMDEDNWQHAARHIQGISGDVNTMEPADIGELILDATGHSCVDANDILRVGAEGILEDAHVLPMCNKLPSDVTPVANLESPESSSEVCAANGLDASMVSKESAAPAKEFSLLSMLVDVDLIDHDDVASHILEKFECVPALLLPVAAPPAASSLTASSFTEVQLEPRATFYGSKAAALALNNHASFTDSLAMAVLNGTTASQHNRSLVTFFGDRKQRCEDLRLGAVGGVYTFDPRVFEGVETIQVTYSVVESGVDASHCDATVVDATEVVAMFQILLYSMVANQSFVKIRVFDFANFGEKFGTAEDTKSYQSSGDLRFATASAPPLFPITARASLQTPPLHGSMSIPSSLRSLALEWLLQLKNGRLSWKDLRIGWQKEIDNLVQLRHPSLVSLVGCCAEEYNMMLVYEFMPHGRFSIPIITLGEENQDRVNDPTGEMTSIPTRQIFVSPGYTPPEYISKGRLTTKSNAYTFGVVLLELLSGTVVSNLNLEQSYFNNKSKLLQIMDIRLEGQYSRVVKLALKCQNLDPKSRPRMSDVVVALEQLQLARP</sequence>
<name>A0A8X8YJZ7_SALSN</name>
<dbReference type="GO" id="GO:0004672">
    <property type="term" value="F:protein kinase activity"/>
    <property type="evidence" value="ECO:0007669"/>
    <property type="project" value="InterPro"/>
</dbReference>
<proteinExistence type="predicted"/>
<keyword evidence="5" id="KW-1185">Reference proteome</keyword>
<dbReference type="InterPro" id="IPR001245">
    <property type="entry name" value="Ser-Thr/Tyr_kinase_cat_dom"/>
</dbReference>
<dbReference type="InterPro" id="IPR011009">
    <property type="entry name" value="Kinase-like_dom_sf"/>
</dbReference>
<dbReference type="Gene3D" id="3.30.200.20">
    <property type="entry name" value="Phosphorylase Kinase, domain 1"/>
    <property type="match status" value="1"/>
</dbReference>
<dbReference type="SUPFAM" id="SSF56112">
    <property type="entry name" value="Protein kinase-like (PK-like)"/>
    <property type="match status" value="1"/>
</dbReference>
<evidence type="ECO:0000256" key="1">
    <source>
        <dbReference type="ARBA" id="ARBA00004236"/>
    </source>
</evidence>
<comment type="subcellular location">
    <subcellularLocation>
        <location evidence="1">Cell membrane</location>
    </subcellularLocation>
</comment>
<dbReference type="PANTHER" id="PTHR45621">
    <property type="entry name" value="OS01G0588500 PROTEIN-RELATED"/>
    <property type="match status" value="1"/>
</dbReference>
<evidence type="ECO:0000259" key="3">
    <source>
        <dbReference type="Pfam" id="PF07714"/>
    </source>
</evidence>
<gene>
    <name evidence="4" type="ORF">SASPL_109405</name>
</gene>
<comment type="caution">
    <text evidence="4">The sequence shown here is derived from an EMBL/GenBank/DDBJ whole genome shotgun (WGS) entry which is preliminary data.</text>
</comment>
<protein>
    <recommendedName>
        <fullName evidence="3">Serine-threonine/tyrosine-protein kinase catalytic domain-containing protein</fullName>
    </recommendedName>
</protein>
<dbReference type="AlphaFoldDB" id="A0A8X8YJZ7"/>
<feature type="domain" description="Serine-threonine/tyrosine-protein kinase catalytic" evidence="3">
    <location>
        <begin position="501"/>
        <end position="592"/>
    </location>
</feature>
<evidence type="ECO:0000313" key="4">
    <source>
        <dbReference type="EMBL" id="KAG6431326.1"/>
    </source>
</evidence>
<evidence type="ECO:0000256" key="2">
    <source>
        <dbReference type="ARBA" id="ARBA00022475"/>
    </source>
</evidence>
<keyword evidence="2" id="KW-0472">Membrane</keyword>
<dbReference type="Pfam" id="PF07714">
    <property type="entry name" value="PK_Tyr_Ser-Thr"/>
    <property type="match status" value="2"/>
</dbReference>
<dbReference type="Gene3D" id="1.10.510.10">
    <property type="entry name" value="Transferase(Phosphotransferase) domain 1"/>
    <property type="match status" value="1"/>
</dbReference>
<reference evidence="4" key="1">
    <citation type="submission" date="2018-01" db="EMBL/GenBank/DDBJ databases">
        <authorList>
            <person name="Mao J.F."/>
        </authorList>
    </citation>
    <scope>NUCLEOTIDE SEQUENCE</scope>
    <source>
        <strain evidence="4">Huo1</strain>
        <tissue evidence="4">Leaf</tissue>
    </source>
</reference>
<accession>A0A8X8YJZ7</accession>
<keyword evidence="2" id="KW-1003">Cell membrane</keyword>
<dbReference type="InterPro" id="IPR050823">
    <property type="entry name" value="Plant_Ser_Thr_Prot_Kinase"/>
</dbReference>
<dbReference type="Proteomes" id="UP000298416">
    <property type="component" value="Unassembled WGS sequence"/>
</dbReference>
<organism evidence="4">
    <name type="scientific">Salvia splendens</name>
    <name type="common">Scarlet sage</name>
    <dbReference type="NCBI Taxonomy" id="180675"/>
    <lineage>
        <taxon>Eukaryota</taxon>
        <taxon>Viridiplantae</taxon>
        <taxon>Streptophyta</taxon>
        <taxon>Embryophyta</taxon>
        <taxon>Tracheophyta</taxon>
        <taxon>Spermatophyta</taxon>
        <taxon>Magnoliopsida</taxon>
        <taxon>eudicotyledons</taxon>
        <taxon>Gunneridae</taxon>
        <taxon>Pentapetalae</taxon>
        <taxon>asterids</taxon>
        <taxon>lamiids</taxon>
        <taxon>Lamiales</taxon>
        <taxon>Lamiaceae</taxon>
        <taxon>Nepetoideae</taxon>
        <taxon>Mentheae</taxon>
        <taxon>Salviinae</taxon>
        <taxon>Salvia</taxon>
        <taxon>Salvia subgen. Calosphace</taxon>
        <taxon>core Calosphace</taxon>
    </lineage>
</organism>
<reference evidence="4" key="2">
    <citation type="submission" date="2020-08" db="EMBL/GenBank/DDBJ databases">
        <title>Plant Genome Project.</title>
        <authorList>
            <person name="Zhang R.-G."/>
        </authorList>
    </citation>
    <scope>NUCLEOTIDE SEQUENCE</scope>
    <source>
        <strain evidence="4">Huo1</strain>
        <tissue evidence="4">Leaf</tissue>
    </source>
</reference>
<feature type="domain" description="Serine-threonine/tyrosine-protein kinase catalytic" evidence="3">
    <location>
        <begin position="429"/>
        <end position="468"/>
    </location>
</feature>
<dbReference type="EMBL" id="PNBA02000003">
    <property type="protein sequence ID" value="KAG6431326.1"/>
    <property type="molecule type" value="Genomic_DNA"/>
</dbReference>
<evidence type="ECO:0000313" key="5">
    <source>
        <dbReference type="Proteomes" id="UP000298416"/>
    </source>
</evidence>
<dbReference type="GO" id="GO:0005886">
    <property type="term" value="C:plasma membrane"/>
    <property type="evidence" value="ECO:0007669"/>
    <property type="project" value="UniProtKB-SubCell"/>
</dbReference>